<dbReference type="InterPro" id="IPR007215">
    <property type="entry name" value="Sulphur_relay_TusB/DsrH"/>
</dbReference>
<dbReference type="Pfam" id="PF04077">
    <property type="entry name" value="DsrH"/>
    <property type="match status" value="1"/>
</dbReference>
<name>A0A3B1BBR0_9ZZZZ</name>
<evidence type="ECO:0000313" key="1">
    <source>
        <dbReference type="EMBL" id="VAX15639.1"/>
    </source>
</evidence>
<sequence>MLHIVNKSPFTNNTLDECLRFVTQGSVILLIEDGVLAARSGTVYSSKMAKTLKENEVYVIEADILARGVSPIIEGIKVTNYEGFVKLVEKNRVHSWV</sequence>
<dbReference type="Gene3D" id="3.40.1260.10">
    <property type="entry name" value="DsrEFH-like"/>
    <property type="match status" value="1"/>
</dbReference>
<proteinExistence type="predicted"/>
<dbReference type="EMBL" id="UOGC01000017">
    <property type="protein sequence ID" value="VAX15639.1"/>
    <property type="molecule type" value="Genomic_DNA"/>
</dbReference>
<reference evidence="1" key="1">
    <citation type="submission" date="2018-06" db="EMBL/GenBank/DDBJ databases">
        <authorList>
            <person name="Zhirakovskaya E."/>
        </authorList>
    </citation>
    <scope>NUCLEOTIDE SEQUENCE</scope>
</reference>
<dbReference type="NCBIfam" id="TIGR03011">
    <property type="entry name" value="sulf_tusB_dsrH"/>
    <property type="match status" value="1"/>
</dbReference>
<dbReference type="AlphaFoldDB" id="A0A3B1BBR0"/>
<dbReference type="InterPro" id="IPR027396">
    <property type="entry name" value="DsrEFH-like"/>
</dbReference>
<dbReference type="SUPFAM" id="SSF75169">
    <property type="entry name" value="DsrEFH-like"/>
    <property type="match status" value="1"/>
</dbReference>
<accession>A0A3B1BBR0</accession>
<dbReference type="PANTHER" id="PTHR37526:SF1">
    <property type="entry name" value="PROTEIN TUSB"/>
    <property type="match status" value="1"/>
</dbReference>
<protein>
    <submittedName>
        <fullName evidence="1">tRNA 5-methylaminomethyl-2-thiouridine synthase subunit TusB</fullName>
    </submittedName>
</protein>
<organism evidence="1">
    <name type="scientific">hydrothermal vent metagenome</name>
    <dbReference type="NCBI Taxonomy" id="652676"/>
    <lineage>
        <taxon>unclassified sequences</taxon>
        <taxon>metagenomes</taxon>
        <taxon>ecological metagenomes</taxon>
    </lineage>
</organism>
<gene>
    <name evidence="1" type="ORF">MNBD_NITROSPINAE01-1048</name>
</gene>
<dbReference type="GO" id="GO:0002143">
    <property type="term" value="P:tRNA wobble position uridine thiolation"/>
    <property type="evidence" value="ECO:0007669"/>
    <property type="project" value="InterPro"/>
</dbReference>
<dbReference type="PANTHER" id="PTHR37526">
    <property type="entry name" value="PROTEIN TUSB"/>
    <property type="match status" value="1"/>
</dbReference>
<dbReference type="GO" id="GO:1990228">
    <property type="term" value="C:sulfurtransferase complex"/>
    <property type="evidence" value="ECO:0007669"/>
    <property type="project" value="TreeGrafter"/>
</dbReference>